<dbReference type="GeneID" id="70135160"/>
<dbReference type="EMBL" id="JAGPXC010000001">
    <property type="protein sequence ID" value="KAH6659764.1"/>
    <property type="molecule type" value="Genomic_DNA"/>
</dbReference>
<dbReference type="AlphaFoldDB" id="A0A9P9A4C6"/>
<evidence type="ECO:0000313" key="3">
    <source>
        <dbReference type="Proteomes" id="UP000758603"/>
    </source>
</evidence>
<keyword evidence="3" id="KW-1185">Reference proteome</keyword>
<name>A0A9P9A4C6_9PEZI</name>
<evidence type="ECO:0000256" key="1">
    <source>
        <dbReference type="SAM" id="Phobius"/>
    </source>
</evidence>
<gene>
    <name evidence="2" type="ORF">BKA67DRAFT_652980</name>
</gene>
<protein>
    <submittedName>
        <fullName evidence="2">Uncharacterized protein</fullName>
    </submittedName>
</protein>
<reference evidence="2" key="1">
    <citation type="journal article" date="2021" name="Nat. Commun.">
        <title>Genetic determinants of endophytism in the Arabidopsis root mycobiome.</title>
        <authorList>
            <person name="Mesny F."/>
            <person name="Miyauchi S."/>
            <person name="Thiergart T."/>
            <person name="Pickel B."/>
            <person name="Atanasova L."/>
            <person name="Karlsson M."/>
            <person name="Huettel B."/>
            <person name="Barry K.W."/>
            <person name="Haridas S."/>
            <person name="Chen C."/>
            <person name="Bauer D."/>
            <person name="Andreopoulos W."/>
            <person name="Pangilinan J."/>
            <person name="LaButti K."/>
            <person name="Riley R."/>
            <person name="Lipzen A."/>
            <person name="Clum A."/>
            <person name="Drula E."/>
            <person name="Henrissat B."/>
            <person name="Kohler A."/>
            <person name="Grigoriev I.V."/>
            <person name="Martin F.M."/>
            <person name="Hacquard S."/>
        </authorList>
    </citation>
    <scope>NUCLEOTIDE SEQUENCE</scope>
    <source>
        <strain evidence="2">MPI-SDFR-AT-0073</strain>
    </source>
</reference>
<organism evidence="2 3">
    <name type="scientific">Truncatella angustata</name>
    <dbReference type="NCBI Taxonomy" id="152316"/>
    <lineage>
        <taxon>Eukaryota</taxon>
        <taxon>Fungi</taxon>
        <taxon>Dikarya</taxon>
        <taxon>Ascomycota</taxon>
        <taxon>Pezizomycotina</taxon>
        <taxon>Sordariomycetes</taxon>
        <taxon>Xylariomycetidae</taxon>
        <taxon>Amphisphaeriales</taxon>
        <taxon>Sporocadaceae</taxon>
        <taxon>Truncatella</taxon>
    </lineage>
</organism>
<keyword evidence="1" id="KW-0472">Membrane</keyword>
<proteinExistence type="predicted"/>
<dbReference type="OrthoDB" id="5232608at2759"/>
<dbReference type="Proteomes" id="UP000758603">
    <property type="component" value="Unassembled WGS sequence"/>
</dbReference>
<keyword evidence="1" id="KW-0812">Transmembrane</keyword>
<accession>A0A9P9A4C6</accession>
<comment type="caution">
    <text evidence="2">The sequence shown here is derived from an EMBL/GenBank/DDBJ whole genome shotgun (WGS) entry which is preliminary data.</text>
</comment>
<evidence type="ECO:0000313" key="2">
    <source>
        <dbReference type="EMBL" id="KAH6659764.1"/>
    </source>
</evidence>
<feature type="transmembrane region" description="Helical" evidence="1">
    <location>
        <begin position="6"/>
        <end position="25"/>
    </location>
</feature>
<keyword evidence="1" id="KW-1133">Transmembrane helix</keyword>
<dbReference type="RefSeq" id="XP_045963895.1">
    <property type="nucleotide sequence ID" value="XM_046106269.1"/>
</dbReference>
<sequence length="88" mass="9453">MEAWQSVLVSLAIVCIIIASSYVAYEQGMFDPLIEKLGVMVFKAKAEAEAQKYRAQGEDFAGSQLKGNKQAQDVVSGIGSIGGLKKEL</sequence>